<dbReference type="Pfam" id="PF00145">
    <property type="entry name" value="DNA_methylase"/>
    <property type="match status" value="1"/>
</dbReference>
<keyword evidence="10" id="KW-1185">Reference proteome</keyword>
<dbReference type="GO" id="GO:0003677">
    <property type="term" value="F:DNA binding"/>
    <property type="evidence" value="ECO:0007669"/>
    <property type="project" value="TreeGrafter"/>
</dbReference>
<keyword evidence="3 7" id="KW-0808">Transferase</keyword>
<dbReference type="EMBL" id="JACIBY010000005">
    <property type="protein sequence ID" value="MBB3838913.1"/>
    <property type="molecule type" value="Genomic_DNA"/>
</dbReference>
<dbReference type="PROSITE" id="PS00095">
    <property type="entry name" value="C5_MTASE_2"/>
    <property type="match status" value="1"/>
</dbReference>
<dbReference type="PRINTS" id="PR00105">
    <property type="entry name" value="C5METTRFRASE"/>
</dbReference>
<dbReference type="GO" id="GO:0032259">
    <property type="term" value="P:methylation"/>
    <property type="evidence" value="ECO:0007669"/>
    <property type="project" value="UniProtKB-KW"/>
</dbReference>
<evidence type="ECO:0000256" key="1">
    <source>
        <dbReference type="ARBA" id="ARBA00011975"/>
    </source>
</evidence>
<dbReference type="PROSITE" id="PS51679">
    <property type="entry name" value="SAM_MT_C5"/>
    <property type="match status" value="1"/>
</dbReference>
<comment type="caution">
    <text evidence="9">The sequence shown here is derived from an EMBL/GenBank/DDBJ whole genome shotgun (WGS) entry which is preliminary data.</text>
</comment>
<organism evidence="9 10">
    <name type="scientific">Runella defluvii</name>
    <dbReference type="NCBI Taxonomy" id="370973"/>
    <lineage>
        <taxon>Bacteria</taxon>
        <taxon>Pseudomonadati</taxon>
        <taxon>Bacteroidota</taxon>
        <taxon>Cytophagia</taxon>
        <taxon>Cytophagales</taxon>
        <taxon>Spirosomataceae</taxon>
        <taxon>Runella</taxon>
    </lineage>
</organism>
<dbReference type="GO" id="GO:0044027">
    <property type="term" value="P:negative regulation of gene expression via chromosomal CpG island methylation"/>
    <property type="evidence" value="ECO:0007669"/>
    <property type="project" value="TreeGrafter"/>
</dbReference>
<dbReference type="Gene3D" id="3.40.50.150">
    <property type="entry name" value="Vaccinia Virus protein VP39"/>
    <property type="match status" value="1"/>
</dbReference>
<dbReference type="GO" id="GO:0009307">
    <property type="term" value="P:DNA restriction-modification system"/>
    <property type="evidence" value="ECO:0007669"/>
    <property type="project" value="UniProtKB-KW"/>
</dbReference>
<evidence type="ECO:0000256" key="2">
    <source>
        <dbReference type="ARBA" id="ARBA00022603"/>
    </source>
</evidence>
<dbReference type="InterPro" id="IPR031303">
    <property type="entry name" value="C5_meth_CS"/>
</dbReference>
<dbReference type="PANTHER" id="PTHR10629">
    <property type="entry name" value="CYTOSINE-SPECIFIC METHYLTRANSFERASE"/>
    <property type="match status" value="1"/>
</dbReference>
<gene>
    <name evidence="9" type="ORF">FHS57_002919</name>
</gene>
<keyword evidence="4 7" id="KW-0949">S-adenosyl-L-methionine</keyword>
<feature type="active site" evidence="7">
    <location>
        <position position="80"/>
    </location>
</feature>
<dbReference type="Proteomes" id="UP000541352">
    <property type="component" value="Unassembled WGS sequence"/>
</dbReference>
<name>A0A7W5ZL81_9BACT</name>
<dbReference type="EC" id="2.1.1.37" evidence="1"/>
<evidence type="ECO:0000256" key="6">
    <source>
        <dbReference type="ARBA" id="ARBA00047422"/>
    </source>
</evidence>
<sequence length="357" mass="40173">MANKIIGIDLFSGAGGMSLGALEAGVDVKLAVENDIHACTTYRHNLPQTIIFDKDIRALNTIPLKISSKSNIILFGGPPCQGFSTSNQKTRNLKNDNNWLFEEFVRIVKLLKPVPKWVVFENVKGFSETESGLFLEKVVADLEGLGYKVSCAKLNAVDFGVPQKRTRFFIVGSIDGIEFEFPIPTHLTINTVKDALDDLPILKVGASENWQNYGKDPSSPYANQLRGNLEKSANHQVTRNSELVVKRYKYIPQGGNWQNIPAELMNNYKDFTRCHTGIYHRLREDTPSIVIGNYRKNMLIHPTQDRGLSVREAARLQSFPDWFEFKGSIGFQQQQVGNAVPPLLARSVFKKIIEYLK</sequence>
<evidence type="ECO:0000256" key="5">
    <source>
        <dbReference type="ARBA" id="ARBA00022747"/>
    </source>
</evidence>
<dbReference type="NCBIfam" id="TIGR00675">
    <property type="entry name" value="dcm"/>
    <property type="match status" value="1"/>
</dbReference>
<proteinExistence type="inferred from homology"/>
<dbReference type="AlphaFoldDB" id="A0A7W5ZL81"/>
<evidence type="ECO:0000256" key="4">
    <source>
        <dbReference type="ARBA" id="ARBA00022691"/>
    </source>
</evidence>
<reference evidence="9 10" key="1">
    <citation type="submission" date="2020-08" db="EMBL/GenBank/DDBJ databases">
        <title>Genomic Encyclopedia of Type Strains, Phase IV (KMG-IV): sequencing the most valuable type-strain genomes for metagenomic binning, comparative biology and taxonomic classification.</title>
        <authorList>
            <person name="Goeker M."/>
        </authorList>
    </citation>
    <scope>NUCLEOTIDE SEQUENCE [LARGE SCALE GENOMIC DNA]</scope>
    <source>
        <strain evidence="9 10">DSM 17976</strain>
    </source>
</reference>
<evidence type="ECO:0000256" key="3">
    <source>
        <dbReference type="ARBA" id="ARBA00022679"/>
    </source>
</evidence>
<accession>A0A7W5ZL81</accession>
<comment type="similarity">
    <text evidence="7 8">Belongs to the class I-like SAM-binding methyltransferase superfamily. C5-methyltransferase family.</text>
</comment>
<evidence type="ECO:0000313" key="10">
    <source>
        <dbReference type="Proteomes" id="UP000541352"/>
    </source>
</evidence>
<evidence type="ECO:0000256" key="7">
    <source>
        <dbReference type="PROSITE-ProRule" id="PRU01016"/>
    </source>
</evidence>
<keyword evidence="5" id="KW-0680">Restriction system</keyword>
<dbReference type="PANTHER" id="PTHR10629:SF52">
    <property type="entry name" value="DNA (CYTOSINE-5)-METHYLTRANSFERASE 1"/>
    <property type="match status" value="1"/>
</dbReference>
<evidence type="ECO:0000256" key="8">
    <source>
        <dbReference type="RuleBase" id="RU000416"/>
    </source>
</evidence>
<dbReference type="RefSeq" id="WP_183974713.1">
    <property type="nucleotide sequence ID" value="NZ_JACIBY010000005.1"/>
</dbReference>
<evidence type="ECO:0000313" key="9">
    <source>
        <dbReference type="EMBL" id="MBB3838913.1"/>
    </source>
</evidence>
<dbReference type="InterPro" id="IPR029063">
    <property type="entry name" value="SAM-dependent_MTases_sf"/>
</dbReference>
<dbReference type="Gene3D" id="3.90.120.10">
    <property type="entry name" value="DNA Methylase, subunit A, domain 2"/>
    <property type="match status" value="1"/>
</dbReference>
<dbReference type="InterPro" id="IPR001525">
    <property type="entry name" value="C5_MeTfrase"/>
</dbReference>
<dbReference type="InterPro" id="IPR050390">
    <property type="entry name" value="C5-Methyltransferase"/>
</dbReference>
<protein>
    <recommendedName>
        <fullName evidence="1">DNA (cytosine-5-)-methyltransferase</fullName>
        <ecNumber evidence="1">2.1.1.37</ecNumber>
    </recommendedName>
</protein>
<comment type="catalytic activity">
    <reaction evidence="6">
        <text>a 2'-deoxycytidine in DNA + S-adenosyl-L-methionine = a 5-methyl-2'-deoxycytidine in DNA + S-adenosyl-L-homocysteine + H(+)</text>
        <dbReference type="Rhea" id="RHEA:13681"/>
        <dbReference type="Rhea" id="RHEA-COMP:11369"/>
        <dbReference type="Rhea" id="RHEA-COMP:11370"/>
        <dbReference type="ChEBI" id="CHEBI:15378"/>
        <dbReference type="ChEBI" id="CHEBI:57856"/>
        <dbReference type="ChEBI" id="CHEBI:59789"/>
        <dbReference type="ChEBI" id="CHEBI:85452"/>
        <dbReference type="ChEBI" id="CHEBI:85454"/>
        <dbReference type="EC" id="2.1.1.37"/>
    </reaction>
</comment>
<dbReference type="GO" id="GO:0003886">
    <property type="term" value="F:DNA (cytosine-5-)-methyltransferase activity"/>
    <property type="evidence" value="ECO:0007669"/>
    <property type="project" value="UniProtKB-EC"/>
</dbReference>
<dbReference type="SUPFAM" id="SSF53335">
    <property type="entry name" value="S-adenosyl-L-methionine-dependent methyltransferases"/>
    <property type="match status" value="1"/>
</dbReference>
<keyword evidence="2 7" id="KW-0489">Methyltransferase</keyword>